<dbReference type="OrthoDB" id="82036at2157"/>
<comment type="caution">
    <text evidence="3">The sequence shown here is derived from an EMBL/GenBank/DDBJ whole genome shotgun (WGS) entry which is preliminary data.</text>
</comment>
<sequence length="188" mass="20232">MSEPDQQPLEGTTVGIFLAQEGSEEIEFTEPKEAVTDAGATVDVLGSDTGAGETVNNDLEWSDSYEIERTFEEVSVDEYDALIVPGGTVGADTLRTNEDAVDLIRAHLSDGKPIGVICHGPWVLVEADVVDGRTLTSYHSLETDIHNAGGEWVDEEVITDDGLITSRNPDDLEAFCETIVEEFAAASE</sequence>
<evidence type="ECO:0000256" key="1">
    <source>
        <dbReference type="ARBA" id="ARBA00008542"/>
    </source>
</evidence>
<keyword evidence="3" id="KW-0645">Protease</keyword>
<evidence type="ECO:0000313" key="3">
    <source>
        <dbReference type="EMBL" id="TYL36892.1"/>
    </source>
</evidence>
<organism evidence="3 4">
    <name type="scientific">Natronococcus pandeyae</name>
    <dbReference type="NCBI Taxonomy" id="2055836"/>
    <lineage>
        <taxon>Archaea</taxon>
        <taxon>Methanobacteriati</taxon>
        <taxon>Methanobacteriota</taxon>
        <taxon>Stenosarchaea group</taxon>
        <taxon>Halobacteria</taxon>
        <taxon>Halobacteriales</taxon>
        <taxon>Natrialbaceae</taxon>
        <taxon>Natronococcus</taxon>
    </lineage>
</organism>
<dbReference type="InterPro" id="IPR006286">
    <property type="entry name" value="C56_PfpI-like"/>
</dbReference>
<dbReference type="CDD" id="cd03134">
    <property type="entry name" value="GATase1_PfpI_like"/>
    <property type="match status" value="1"/>
</dbReference>
<keyword evidence="3" id="KW-0378">Hydrolase</keyword>
<dbReference type="GO" id="GO:0008233">
    <property type="term" value="F:peptidase activity"/>
    <property type="evidence" value="ECO:0007669"/>
    <property type="project" value="UniProtKB-KW"/>
</dbReference>
<gene>
    <name evidence="3" type="ORF">CV102_20525</name>
</gene>
<dbReference type="PANTHER" id="PTHR42733">
    <property type="entry name" value="DJ-1 PROTEIN"/>
    <property type="match status" value="1"/>
</dbReference>
<dbReference type="AlphaFoldDB" id="A0A8J8TQV0"/>
<name>A0A8J8TQV0_9EURY</name>
<dbReference type="EMBL" id="PHNJ01000014">
    <property type="protein sequence ID" value="TYL36892.1"/>
    <property type="molecule type" value="Genomic_DNA"/>
</dbReference>
<evidence type="ECO:0000259" key="2">
    <source>
        <dbReference type="Pfam" id="PF01965"/>
    </source>
</evidence>
<dbReference type="Gene3D" id="3.40.50.880">
    <property type="match status" value="1"/>
</dbReference>
<dbReference type="Pfam" id="PF01965">
    <property type="entry name" value="DJ-1_PfpI"/>
    <property type="match status" value="1"/>
</dbReference>
<reference evidence="3" key="1">
    <citation type="submission" date="2017-11" db="EMBL/GenBank/DDBJ databases">
        <authorList>
            <person name="Kajale S.C."/>
            <person name="Sharma A."/>
        </authorList>
    </citation>
    <scope>NUCLEOTIDE SEQUENCE</scope>
    <source>
        <strain evidence="3">LS1_42</strain>
    </source>
</reference>
<dbReference type="NCBIfam" id="TIGR01382">
    <property type="entry name" value="PfpI"/>
    <property type="match status" value="1"/>
</dbReference>
<comment type="similarity">
    <text evidence="1">Belongs to the peptidase C56 family.</text>
</comment>
<dbReference type="SUPFAM" id="SSF52317">
    <property type="entry name" value="Class I glutamine amidotransferase-like"/>
    <property type="match status" value="1"/>
</dbReference>
<dbReference type="PANTHER" id="PTHR42733:SF12">
    <property type="entry name" value="PROTEINASE"/>
    <property type="match status" value="1"/>
</dbReference>
<proteinExistence type="inferred from homology"/>
<dbReference type="Proteomes" id="UP000766904">
    <property type="component" value="Unassembled WGS sequence"/>
</dbReference>
<dbReference type="InterPro" id="IPR029062">
    <property type="entry name" value="Class_I_gatase-like"/>
</dbReference>
<dbReference type="GO" id="GO:0006508">
    <property type="term" value="P:proteolysis"/>
    <property type="evidence" value="ECO:0007669"/>
    <property type="project" value="UniProtKB-KW"/>
</dbReference>
<dbReference type="InterPro" id="IPR002818">
    <property type="entry name" value="DJ-1/PfpI"/>
</dbReference>
<feature type="domain" description="DJ-1/PfpI" evidence="2">
    <location>
        <begin position="16"/>
        <end position="182"/>
    </location>
</feature>
<dbReference type="PROSITE" id="PS51276">
    <property type="entry name" value="PEPTIDASE_C56_PFPI"/>
    <property type="match status" value="1"/>
</dbReference>
<dbReference type="RefSeq" id="WP_148859875.1">
    <property type="nucleotide sequence ID" value="NZ_PHNJ01000014.1"/>
</dbReference>
<protein>
    <submittedName>
        <fullName evidence="3">Protease</fullName>
    </submittedName>
</protein>
<evidence type="ECO:0000313" key="4">
    <source>
        <dbReference type="Proteomes" id="UP000766904"/>
    </source>
</evidence>
<accession>A0A8J8TQV0</accession>
<keyword evidence="4" id="KW-1185">Reference proteome</keyword>